<accession>E5A1Q1</accession>
<dbReference type="Gene3D" id="2.80.10.50">
    <property type="match status" value="2"/>
</dbReference>
<sequence>MPKALHFKGDKKVKKRRKAADPYNADAAPSKQVSTSAPAATEDDDSWVSADTPSDVSGPIVVVLPTDAPTCLACDAHGKVFASALENIVDGDSSTAEPHDVRQVFIANRVAGTENLSLKGHHGRYIAGQRPRLQAAFSANKTTNRYMSCDKFGILSATATAISPEESFLLIPIPDNPSAFSLQTPRDKFLAISDSSMSTPDIRGDAEDITFNTTFRIRMQARFKPRLKASKEEKAKEKISKRELEDLIGRKLNDDEVKKLRRSRREGNYHEVALDMKVKSSHDKYASMSSSYLQSTQTSRSAVAVPSVRAVIAKALYRLPLSLSVQFCNLAYCVLPTYSTIPYRWWRSKFCKCVAAHATAFEHTERRSSTRRYAIKH</sequence>
<dbReference type="VEuPathDB" id="FungiDB:LEMA_P090270.1"/>
<dbReference type="CDD" id="cd23339">
    <property type="entry name" value="beta-trefoil_FSCN_fungal_FRG1-like"/>
    <property type="match status" value="1"/>
</dbReference>
<dbReference type="eggNOG" id="KOG3962">
    <property type="taxonomic scope" value="Eukaryota"/>
</dbReference>
<dbReference type="InParanoid" id="E5A1Q1"/>
<comment type="similarity">
    <text evidence="2">Belongs to the FRG1 family.</text>
</comment>
<evidence type="ECO:0000313" key="6">
    <source>
        <dbReference type="Proteomes" id="UP000002668"/>
    </source>
</evidence>
<name>E5A1Q1_LEPMJ</name>
<organism evidence="6">
    <name type="scientific">Leptosphaeria maculans (strain JN3 / isolate v23.1.3 / race Av1-4-5-6-7-8)</name>
    <name type="common">Blackleg fungus</name>
    <name type="synonym">Phoma lingam</name>
    <dbReference type="NCBI Taxonomy" id="985895"/>
    <lineage>
        <taxon>Eukaryota</taxon>
        <taxon>Fungi</taxon>
        <taxon>Dikarya</taxon>
        <taxon>Ascomycota</taxon>
        <taxon>Pezizomycotina</taxon>
        <taxon>Dothideomycetes</taxon>
        <taxon>Pleosporomycetidae</taxon>
        <taxon>Pleosporales</taxon>
        <taxon>Pleosporineae</taxon>
        <taxon>Leptosphaeriaceae</taxon>
        <taxon>Plenodomus</taxon>
        <taxon>Plenodomus lingam/Leptosphaeria maculans species complex</taxon>
    </lineage>
</organism>
<keyword evidence="6" id="KW-1185">Reference proteome</keyword>
<dbReference type="AlphaFoldDB" id="E5A1Q1"/>
<keyword evidence="3" id="KW-0539">Nucleus</keyword>
<dbReference type="Pfam" id="PF06229">
    <property type="entry name" value="FRG1"/>
    <property type="match status" value="2"/>
</dbReference>
<dbReference type="STRING" id="985895.E5A1Q1"/>
<feature type="compositionally biased region" description="Basic residues" evidence="4">
    <location>
        <begin position="1"/>
        <end position="18"/>
    </location>
</feature>
<dbReference type="SUPFAM" id="SSF50405">
    <property type="entry name" value="Actin-crosslinking proteins"/>
    <property type="match status" value="2"/>
</dbReference>
<feature type="region of interest" description="Disordered" evidence="4">
    <location>
        <begin position="1"/>
        <end position="53"/>
    </location>
</feature>
<evidence type="ECO:0008006" key="7">
    <source>
        <dbReference type="Google" id="ProtNLM"/>
    </source>
</evidence>
<dbReference type="GO" id="GO:0051015">
    <property type="term" value="F:actin filament binding"/>
    <property type="evidence" value="ECO:0007669"/>
    <property type="project" value="TreeGrafter"/>
</dbReference>
<evidence type="ECO:0000256" key="3">
    <source>
        <dbReference type="ARBA" id="ARBA00023242"/>
    </source>
</evidence>
<dbReference type="EMBL" id="FP929132">
    <property type="protein sequence ID" value="CBX97618.1"/>
    <property type="molecule type" value="Genomic_DNA"/>
</dbReference>
<dbReference type="GO" id="GO:0071013">
    <property type="term" value="C:catalytic step 2 spliceosome"/>
    <property type="evidence" value="ECO:0007669"/>
    <property type="project" value="TreeGrafter"/>
</dbReference>
<dbReference type="HOGENOM" id="CLU_062276_2_0_1"/>
<protein>
    <recommendedName>
        <fullName evidence="7">Actin-crosslinking protein</fullName>
    </recommendedName>
</protein>
<dbReference type="PANTHER" id="PTHR12928:SF0">
    <property type="entry name" value="FSHD REGION GENE 1"/>
    <property type="match status" value="1"/>
</dbReference>
<dbReference type="InterPro" id="IPR008999">
    <property type="entry name" value="Actin-crosslinking"/>
</dbReference>
<dbReference type="GeneID" id="13281933"/>
<gene>
    <name evidence="5" type="ORF">LEMA_P090270.1</name>
</gene>
<dbReference type="Proteomes" id="UP000002668">
    <property type="component" value="Genome"/>
</dbReference>
<dbReference type="OMA" id="EPDNTRQ"/>
<evidence type="ECO:0000313" key="5">
    <source>
        <dbReference type="EMBL" id="CBX97618.1"/>
    </source>
</evidence>
<evidence type="ECO:0000256" key="2">
    <source>
        <dbReference type="ARBA" id="ARBA00010878"/>
    </source>
</evidence>
<dbReference type="GO" id="GO:0005730">
    <property type="term" value="C:nucleolus"/>
    <property type="evidence" value="ECO:0007669"/>
    <property type="project" value="UniProtKB-SubCell"/>
</dbReference>
<evidence type="ECO:0000256" key="1">
    <source>
        <dbReference type="ARBA" id="ARBA00004604"/>
    </source>
</evidence>
<comment type="subcellular location">
    <subcellularLocation>
        <location evidence="1">Nucleus</location>
        <location evidence="1">Nucleolus</location>
    </subcellularLocation>
</comment>
<proteinExistence type="inferred from homology"/>
<dbReference type="InterPro" id="IPR010414">
    <property type="entry name" value="FRG1"/>
</dbReference>
<reference evidence="6" key="1">
    <citation type="journal article" date="2011" name="Nat. Commun.">
        <title>Effector diversification within compartments of the Leptosphaeria maculans genome affected by Repeat-Induced Point mutations.</title>
        <authorList>
            <person name="Rouxel T."/>
            <person name="Grandaubert J."/>
            <person name="Hane J.K."/>
            <person name="Hoede C."/>
            <person name="van de Wouw A.P."/>
            <person name="Couloux A."/>
            <person name="Dominguez V."/>
            <person name="Anthouard V."/>
            <person name="Bally P."/>
            <person name="Bourras S."/>
            <person name="Cozijnsen A.J."/>
            <person name="Ciuffetti L.M."/>
            <person name="Degrave A."/>
            <person name="Dilmaghani A."/>
            <person name="Duret L."/>
            <person name="Fudal I."/>
            <person name="Goodwin S.B."/>
            <person name="Gout L."/>
            <person name="Glaser N."/>
            <person name="Linglin J."/>
            <person name="Kema G.H.J."/>
            <person name="Lapalu N."/>
            <person name="Lawrence C.B."/>
            <person name="May K."/>
            <person name="Meyer M."/>
            <person name="Ollivier B."/>
            <person name="Poulain J."/>
            <person name="Schoch C.L."/>
            <person name="Simon A."/>
            <person name="Spatafora J.W."/>
            <person name="Stachowiak A."/>
            <person name="Turgeon B.G."/>
            <person name="Tyler B.M."/>
            <person name="Vincent D."/>
            <person name="Weissenbach J."/>
            <person name="Amselem J."/>
            <person name="Quesneville H."/>
            <person name="Oliver R.P."/>
            <person name="Wincker P."/>
            <person name="Balesdent M.-H."/>
            <person name="Howlett B.J."/>
        </authorList>
    </citation>
    <scope>NUCLEOTIDE SEQUENCE [LARGE SCALE GENOMIC DNA]</scope>
    <source>
        <strain evidence="6">JN3 / isolate v23.1.3 / race Av1-4-5-6-7-8</strain>
    </source>
</reference>
<evidence type="ECO:0000256" key="4">
    <source>
        <dbReference type="SAM" id="MobiDB-lite"/>
    </source>
</evidence>
<dbReference type="PANTHER" id="PTHR12928">
    <property type="entry name" value="FRG1 PROTEIN"/>
    <property type="match status" value="1"/>
</dbReference>
<dbReference type="OrthoDB" id="5539371at2759"/>